<dbReference type="InterPro" id="IPR011990">
    <property type="entry name" value="TPR-like_helical_dom_sf"/>
</dbReference>
<evidence type="ECO:0000256" key="1">
    <source>
        <dbReference type="SAM" id="MobiDB-lite"/>
    </source>
</evidence>
<evidence type="ECO:0000256" key="2">
    <source>
        <dbReference type="SAM" id="SignalP"/>
    </source>
</evidence>
<dbReference type="AlphaFoldDB" id="A0A517XYI2"/>
<protein>
    <recommendedName>
        <fullName evidence="5">Tetratricopeptide repeat protein</fullName>
    </recommendedName>
</protein>
<dbReference type="SUPFAM" id="SSF48452">
    <property type="entry name" value="TPR-like"/>
    <property type="match status" value="2"/>
</dbReference>
<evidence type="ECO:0000313" key="3">
    <source>
        <dbReference type="EMBL" id="QDU22566.1"/>
    </source>
</evidence>
<sequence precursor="true">MFRLSSCALALVLCVTASSAQDALPAPRPKAAPTPTGPAPKADKMPLSGLAPAVPMPNACTYSYPVGTTNPQCQAFVDQALGMYYSYVWIEAVRGFETALKHDPECAYAWLMLSRSLEKWGRTGTAPSVLPYVAALGGPAHVKLPDRVGRNAAEYALEKAKQLAPKATHRERLLVQARLQEKGMWPDTPADARNKKAAATLDELLTLHDDDQEGWFWRAQLAEGVNGKAPFYKALLRVNPNNPGANHELVHFYENIRRPALGWPYAEGYIRSSPGIPHALHMQAHLAMRIGKWGPTTDWSSRAVELQKDYHALQKVTPGEDHQFNHHMETLTRSLVHDGRFYEAERLKKEAEGYKYSYRPEWFRMALAEGDWDGATKLVEQFRKGNKADGAYYAALLYLEKGETERAGAEVDALKQAPSGGMLKKSDKRAELRQWEVQGRHLCQSGQGEAGLKLLKKAVDATKNDYGHHAWGNGSVLMEAWGVGALEAGDAVQAEEAFLEALAHDSGSVRGALGMWAVCDRLGRATEAERFLALAQRLWSRADPDDFLRLKNVLASKATRLSTMAAGRE</sequence>
<dbReference type="EMBL" id="CP036273">
    <property type="protein sequence ID" value="QDU22566.1"/>
    <property type="molecule type" value="Genomic_DNA"/>
</dbReference>
<name>A0A517XYI2_9BACT</name>
<dbReference type="PANTHER" id="PTHR45588">
    <property type="entry name" value="TPR DOMAIN-CONTAINING PROTEIN"/>
    <property type="match status" value="1"/>
</dbReference>
<proteinExistence type="predicted"/>
<dbReference type="OrthoDB" id="9778494at2"/>
<feature type="compositionally biased region" description="Pro residues" evidence="1">
    <location>
        <begin position="26"/>
        <end position="38"/>
    </location>
</feature>
<organism evidence="3 4">
    <name type="scientific">Urbifossiella limnaea</name>
    <dbReference type="NCBI Taxonomy" id="2528023"/>
    <lineage>
        <taxon>Bacteria</taxon>
        <taxon>Pseudomonadati</taxon>
        <taxon>Planctomycetota</taxon>
        <taxon>Planctomycetia</taxon>
        <taxon>Gemmatales</taxon>
        <taxon>Gemmataceae</taxon>
        <taxon>Urbifossiella</taxon>
    </lineage>
</organism>
<dbReference type="Proteomes" id="UP000319576">
    <property type="component" value="Chromosome"/>
</dbReference>
<reference evidence="3 4" key="1">
    <citation type="submission" date="2019-02" db="EMBL/GenBank/DDBJ databases">
        <title>Deep-cultivation of Planctomycetes and their phenomic and genomic characterization uncovers novel biology.</title>
        <authorList>
            <person name="Wiegand S."/>
            <person name="Jogler M."/>
            <person name="Boedeker C."/>
            <person name="Pinto D."/>
            <person name="Vollmers J."/>
            <person name="Rivas-Marin E."/>
            <person name="Kohn T."/>
            <person name="Peeters S.H."/>
            <person name="Heuer A."/>
            <person name="Rast P."/>
            <person name="Oberbeckmann S."/>
            <person name="Bunk B."/>
            <person name="Jeske O."/>
            <person name="Meyerdierks A."/>
            <person name="Storesund J.E."/>
            <person name="Kallscheuer N."/>
            <person name="Luecker S."/>
            <person name="Lage O.M."/>
            <person name="Pohl T."/>
            <person name="Merkel B.J."/>
            <person name="Hornburger P."/>
            <person name="Mueller R.-W."/>
            <person name="Bruemmer F."/>
            <person name="Labrenz M."/>
            <person name="Spormann A.M."/>
            <person name="Op den Camp H."/>
            <person name="Overmann J."/>
            <person name="Amann R."/>
            <person name="Jetten M.S.M."/>
            <person name="Mascher T."/>
            <person name="Medema M.H."/>
            <person name="Devos D.P."/>
            <person name="Kaster A.-K."/>
            <person name="Ovreas L."/>
            <person name="Rohde M."/>
            <person name="Galperin M.Y."/>
            <person name="Jogler C."/>
        </authorList>
    </citation>
    <scope>NUCLEOTIDE SEQUENCE [LARGE SCALE GENOMIC DNA]</scope>
    <source>
        <strain evidence="3 4">ETA_A1</strain>
    </source>
</reference>
<gene>
    <name evidence="3" type="ORF">ETAA1_45490</name>
</gene>
<dbReference type="KEGG" id="uli:ETAA1_45490"/>
<dbReference type="PANTHER" id="PTHR45588:SF1">
    <property type="entry name" value="WW DOMAIN-CONTAINING PROTEIN"/>
    <property type="match status" value="1"/>
</dbReference>
<accession>A0A517XYI2</accession>
<evidence type="ECO:0000313" key="4">
    <source>
        <dbReference type="Proteomes" id="UP000319576"/>
    </source>
</evidence>
<feature type="chain" id="PRO_5021748117" description="Tetratricopeptide repeat protein" evidence="2">
    <location>
        <begin position="21"/>
        <end position="569"/>
    </location>
</feature>
<keyword evidence="2" id="KW-0732">Signal</keyword>
<dbReference type="Gene3D" id="1.25.40.10">
    <property type="entry name" value="Tetratricopeptide repeat domain"/>
    <property type="match status" value="2"/>
</dbReference>
<feature type="region of interest" description="Disordered" evidence="1">
    <location>
        <begin position="23"/>
        <end position="44"/>
    </location>
</feature>
<evidence type="ECO:0008006" key="5">
    <source>
        <dbReference type="Google" id="ProtNLM"/>
    </source>
</evidence>
<feature type="signal peptide" evidence="2">
    <location>
        <begin position="1"/>
        <end position="20"/>
    </location>
</feature>
<keyword evidence="4" id="KW-1185">Reference proteome</keyword>